<sequence>MLIFQLVACLILSTWGCQEKSCQPFTGWNNCFDNGIKEPKLPPRDNTCCGPHCVYTGPNPPSSGPCDCNPRTRCLLDTHCLLSFPWTEKVCLGMNKKCGINCCCRENCPTLFCKF</sequence>
<evidence type="ECO:0000313" key="3">
    <source>
        <dbReference type="Proteomes" id="UP001059596"/>
    </source>
</evidence>
<gene>
    <name evidence="2" type="ORF">M5D96_003399</name>
</gene>
<reference evidence="2" key="1">
    <citation type="journal article" date="2023" name="Genome Biol. Evol.">
        <title>Long-read-based Genome Assembly of Drosophila gunungcola Reveals Fewer Chemosensory Genes in Flower-breeding Species.</title>
        <authorList>
            <person name="Negi A."/>
            <person name="Liao B.Y."/>
            <person name="Yeh S.D."/>
        </authorList>
    </citation>
    <scope>NUCLEOTIDE SEQUENCE</scope>
    <source>
        <strain evidence="2">Sukarami</strain>
    </source>
</reference>
<name>A0A9Q0BRN9_9MUSC</name>
<proteinExistence type="predicted"/>
<feature type="chain" id="PRO_5040275479" evidence="1">
    <location>
        <begin position="17"/>
        <end position="115"/>
    </location>
</feature>
<dbReference type="Proteomes" id="UP001059596">
    <property type="component" value="Unassembled WGS sequence"/>
</dbReference>
<evidence type="ECO:0000313" key="2">
    <source>
        <dbReference type="EMBL" id="KAI8042097.1"/>
    </source>
</evidence>
<organism evidence="2 3">
    <name type="scientific">Drosophila gunungcola</name>
    <name type="common">fruit fly</name>
    <dbReference type="NCBI Taxonomy" id="103775"/>
    <lineage>
        <taxon>Eukaryota</taxon>
        <taxon>Metazoa</taxon>
        <taxon>Ecdysozoa</taxon>
        <taxon>Arthropoda</taxon>
        <taxon>Hexapoda</taxon>
        <taxon>Insecta</taxon>
        <taxon>Pterygota</taxon>
        <taxon>Neoptera</taxon>
        <taxon>Endopterygota</taxon>
        <taxon>Diptera</taxon>
        <taxon>Brachycera</taxon>
        <taxon>Muscomorpha</taxon>
        <taxon>Ephydroidea</taxon>
        <taxon>Drosophilidae</taxon>
        <taxon>Drosophila</taxon>
        <taxon>Sophophora</taxon>
    </lineage>
</organism>
<keyword evidence="1" id="KW-0732">Signal</keyword>
<feature type="signal peptide" evidence="1">
    <location>
        <begin position="1"/>
        <end position="16"/>
    </location>
</feature>
<dbReference type="EMBL" id="JAMKOV010000002">
    <property type="protein sequence ID" value="KAI8042097.1"/>
    <property type="molecule type" value="Genomic_DNA"/>
</dbReference>
<comment type="caution">
    <text evidence="2">The sequence shown here is derived from an EMBL/GenBank/DDBJ whole genome shotgun (WGS) entry which is preliminary data.</text>
</comment>
<evidence type="ECO:0000256" key="1">
    <source>
        <dbReference type="SAM" id="SignalP"/>
    </source>
</evidence>
<accession>A0A9Q0BRN9</accession>
<keyword evidence="3" id="KW-1185">Reference proteome</keyword>
<protein>
    <submittedName>
        <fullName evidence="2">Uncharacterized protein</fullName>
    </submittedName>
</protein>
<dbReference type="AlphaFoldDB" id="A0A9Q0BRN9"/>